<accession>A0A5C3FEP1</accession>
<feature type="region of interest" description="Disordered" evidence="1">
    <location>
        <begin position="159"/>
        <end position="211"/>
    </location>
</feature>
<evidence type="ECO:0000313" key="3">
    <source>
        <dbReference type="Proteomes" id="UP000323386"/>
    </source>
</evidence>
<feature type="region of interest" description="Disordered" evidence="1">
    <location>
        <begin position="14"/>
        <end position="38"/>
    </location>
</feature>
<reference evidence="2 3" key="1">
    <citation type="submission" date="2018-03" db="EMBL/GenBank/DDBJ databases">
        <authorList>
            <person name="Guldener U."/>
        </authorList>
    </citation>
    <scope>NUCLEOTIDE SEQUENCE [LARGE SCALE GENOMIC DNA]</scope>
    <source>
        <strain evidence="2 3">DAOM196992</strain>
    </source>
</reference>
<name>A0A5C3FEP1_9BASI</name>
<protein>
    <submittedName>
        <fullName evidence="2">Uncharacterized protein</fullName>
    </submittedName>
</protein>
<organism evidence="2 3">
    <name type="scientific">Pseudozyma flocculosa</name>
    <dbReference type="NCBI Taxonomy" id="84751"/>
    <lineage>
        <taxon>Eukaryota</taxon>
        <taxon>Fungi</taxon>
        <taxon>Dikarya</taxon>
        <taxon>Basidiomycota</taxon>
        <taxon>Ustilaginomycotina</taxon>
        <taxon>Ustilaginomycetes</taxon>
        <taxon>Ustilaginales</taxon>
        <taxon>Ustilaginaceae</taxon>
        <taxon>Pseudozyma</taxon>
    </lineage>
</organism>
<proteinExistence type="predicted"/>
<keyword evidence="3" id="KW-1185">Reference proteome</keyword>
<evidence type="ECO:0000313" key="2">
    <source>
        <dbReference type="EMBL" id="SPO42137.1"/>
    </source>
</evidence>
<gene>
    <name evidence="2" type="ORF">PSFLO_07620</name>
</gene>
<sequence length="211" mass="21863">MAIDLAKSRSNILGPGPDWLRTSRQSFGRGGSPVRAPPQRCRPHLGVSFSQRPHYWVSSWWKWGGSGTEGRCHTGKAERRRPIGTVTVGAILALSGSSSTPDQRRRPLGPPSHDRASLCDIRILVHSSVLDKPAMKLSPTLALFALLCAVVAAKAPPHPVIQPGSVLQERQAGDDQGSSITGDGSANGAGGGSSGGADDDSSNGGDGGSTS</sequence>
<feature type="compositionally biased region" description="Gly residues" evidence="1">
    <location>
        <begin position="185"/>
        <end position="195"/>
    </location>
</feature>
<dbReference type="Proteomes" id="UP000323386">
    <property type="component" value="Unassembled WGS sequence"/>
</dbReference>
<dbReference type="AlphaFoldDB" id="A0A5C3FEP1"/>
<dbReference type="EMBL" id="OOIP01000038">
    <property type="protein sequence ID" value="SPO42137.1"/>
    <property type="molecule type" value="Genomic_DNA"/>
</dbReference>
<evidence type="ECO:0000256" key="1">
    <source>
        <dbReference type="SAM" id="MobiDB-lite"/>
    </source>
</evidence>
<feature type="region of interest" description="Disordered" evidence="1">
    <location>
        <begin position="94"/>
        <end position="114"/>
    </location>
</feature>